<dbReference type="PROSITE" id="PS50048">
    <property type="entry name" value="ZN2_CY6_FUNGAL_2"/>
    <property type="match status" value="1"/>
</dbReference>
<keyword evidence="1" id="KW-0479">Metal-binding</keyword>
<dbReference type="SMART" id="SM00066">
    <property type="entry name" value="GAL4"/>
    <property type="match status" value="1"/>
</dbReference>
<protein>
    <recommendedName>
        <fullName evidence="4">Zn(2)-C6 fungal-type domain-containing protein</fullName>
    </recommendedName>
</protein>
<feature type="compositionally biased region" description="Low complexity" evidence="3">
    <location>
        <begin position="17"/>
        <end position="42"/>
    </location>
</feature>
<dbReference type="InterPro" id="IPR001138">
    <property type="entry name" value="Zn2Cys6_DnaBD"/>
</dbReference>
<dbReference type="KEGG" id="trr:M419DRAFT_25786"/>
<accession>A0A024S6L0</accession>
<dbReference type="CDD" id="cd12148">
    <property type="entry name" value="fungal_TF_MHR"/>
    <property type="match status" value="1"/>
</dbReference>
<evidence type="ECO:0000256" key="3">
    <source>
        <dbReference type="SAM" id="MobiDB-lite"/>
    </source>
</evidence>
<dbReference type="GO" id="GO:0003677">
    <property type="term" value="F:DNA binding"/>
    <property type="evidence" value="ECO:0007669"/>
    <property type="project" value="InterPro"/>
</dbReference>
<dbReference type="InterPro" id="IPR036864">
    <property type="entry name" value="Zn2-C6_fun-type_DNA-bd_sf"/>
</dbReference>
<evidence type="ECO:0000256" key="1">
    <source>
        <dbReference type="ARBA" id="ARBA00022723"/>
    </source>
</evidence>
<gene>
    <name evidence="5" type="ORF">M419DRAFT_25786</name>
</gene>
<sequence length="709" mass="80730">MPDRSSQAKGRPLRRVLPAPAQQGPATAAPAPLASSSSSSSSRKNLTPAACNACRKQKTKCSGERPSCSRCVQRRTECLYTTQPGETTSQALKRGYRDLRQRTSVHEELFELLRNLPDREAEHVFKRIRDGADVNTILNLIRAGNLLLQMAVAPETRFRYEFPYRSEMPDYCIENNPYLDSIIWGAASLYAQDSSRRPNAVAVAASSSSSSSSAAGPAGDYGTEGYESIYLKPFHAAEVVDPRLSDAKISAWTSVTSDDVLMRELLKVFLRCEYMFTSAFQKDYFLDDLVARRDEFCSSLLVNIILAYACVCSPQLSNRAEYWNPETLVYRFLAEAKRIWELESGQPHIATIQAGILFSVFHNLCGLDEIGQPYRLQAIELAREMRLFDSTVGGRSDKMKKCMAFLAWTLFDWESLVSFSFVFSPLIKEPPTWKLPDPSKDPSFYGEVWLKYPLGKNLSPSYFGQIFRAKSQFRLIMHDFAMAAYTEGSQVTVDKAYELHQRLLRWYEALPAQLQPRTIVLPAHLQLHTYYHFLIITIFEPLLDTETDREPSPKEIVGESKRQTQTLIRLYYLRHGYDAMDLFLVVPLMMAASDCLEAIDRGTTGRDLEVLRSTLILVAKGLYNQRRNHYLAEALFRVIRGRMRPSEVALLKDTMSLDEREWDERRDMVQAVRSQWPVSVVKKKEDLDSHILTNLVENYGHLNVEDTVA</sequence>
<dbReference type="AlphaFoldDB" id="A0A024S6L0"/>
<dbReference type="PROSITE" id="PS00463">
    <property type="entry name" value="ZN2_CY6_FUNGAL_1"/>
    <property type="match status" value="1"/>
</dbReference>
<dbReference type="CDD" id="cd00067">
    <property type="entry name" value="GAL4"/>
    <property type="match status" value="1"/>
</dbReference>
<dbReference type="GO" id="GO:0008270">
    <property type="term" value="F:zinc ion binding"/>
    <property type="evidence" value="ECO:0007669"/>
    <property type="project" value="InterPro"/>
</dbReference>
<dbReference type="OrthoDB" id="426882at2759"/>
<evidence type="ECO:0000259" key="4">
    <source>
        <dbReference type="PROSITE" id="PS50048"/>
    </source>
</evidence>
<evidence type="ECO:0000313" key="6">
    <source>
        <dbReference type="Proteomes" id="UP000024376"/>
    </source>
</evidence>
<dbReference type="InterPro" id="IPR007219">
    <property type="entry name" value="XnlR_reg_dom"/>
</dbReference>
<dbReference type="SUPFAM" id="SSF57701">
    <property type="entry name" value="Zn2/Cys6 DNA-binding domain"/>
    <property type="match status" value="1"/>
</dbReference>
<dbReference type="GO" id="GO:0000981">
    <property type="term" value="F:DNA-binding transcription factor activity, RNA polymerase II-specific"/>
    <property type="evidence" value="ECO:0007669"/>
    <property type="project" value="InterPro"/>
</dbReference>
<dbReference type="InterPro" id="IPR053187">
    <property type="entry name" value="Notoamide_regulator"/>
</dbReference>
<evidence type="ECO:0000313" key="5">
    <source>
        <dbReference type="EMBL" id="ETR99841.1"/>
    </source>
</evidence>
<dbReference type="EMBL" id="KI911154">
    <property type="protein sequence ID" value="ETR99841.1"/>
    <property type="molecule type" value="Genomic_DNA"/>
</dbReference>
<dbReference type="Proteomes" id="UP000024376">
    <property type="component" value="Unassembled WGS sequence"/>
</dbReference>
<evidence type="ECO:0000256" key="2">
    <source>
        <dbReference type="ARBA" id="ARBA00023242"/>
    </source>
</evidence>
<dbReference type="PANTHER" id="PTHR47256">
    <property type="entry name" value="ZN(II)2CYS6 TRANSCRIPTION FACTOR (EUROFUNG)-RELATED"/>
    <property type="match status" value="1"/>
</dbReference>
<dbReference type="PANTHER" id="PTHR47256:SF1">
    <property type="entry name" value="ZN(II)2CYS6 TRANSCRIPTION FACTOR (EUROFUNG)"/>
    <property type="match status" value="1"/>
</dbReference>
<dbReference type="Gene3D" id="4.10.240.10">
    <property type="entry name" value="Zn(2)-C6 fungal-type DNA-binding domain"/>
    <property type="match status" value="1"/>
</dbReference>
<dbReference type="Pfam" id="PF00172">
    <property type="entry name" value="Zn_clus"/>
    <property type="match status" value="1"/>
</dbReference>
<proteinExistence type="predicted"/>
<dbReference type="Pfam" id="PF04082">
    <property type="entry name" value="Fungal_trans"/>
    <property type="match status" value="1"/>
</dbReference>
<reference evidence="6" key="1">
    <citation type="journal article" date="2013" name="Ind. Biotechnol.">
        <title>Comparative genomics analysis of Trichoderma reesei strains.</title>
        <authorList>
            <person name="Koike H."/>
            <person name="Aerts A."/>
            <person name="LaButti K."/>
            <person name="Grigoriev I.V."/>
            <person name="Baker S.E."/>
        </authorList>
    </citation>
    <scope>NUCLEOTIDE SEQUENCE [LARGE SCALE GENOMIC DNA]</scope>
    <source>
        <strain evidence="6">ATCC 56765 / BCRC 32924 / NRRL 11460 / Rut C-30</strain>
    </source>
</reference>
<dbReference type="HOGENOM" id="CLU_007003_1_0_1"/>
<dbReference type="GO" id="GO:0006351">
    <property type="term" value="P:DNA-templated transcription"/>
    <property type="evidence" value="ECO:0007669"/>
    <property type="project" value="InterPro"/>
</dbReference>
<feature type="domain" description="Zn(2)-C6 fungal-type" evidence="4">
    <location>
        <begin position="50"/>
        <end position="80"/>
    </location>
</feature>
<organism evidence="5 6">
    <name type="scientific">Hypocrea jecorina (strain ATCC 56765 / BCRC 32924 / NRRL 11460 / Rut C-30)</name>
    <name type="common">Trichoderma reesei</name>
    <dbReference type="NCBI Taxonomy" id="1344414"/>
    <lineage>
        <taxon>Eukaryota</taxon>
        <taxon>Fungi</taxon>
        <taxon>Dikarya</taxon>
        <taxon>Ascomycota</taxon>
        <taxon>Pezizomycotina</taxon>
        <taxon>Sordariomycetes</taxon>
        <taxon>Hypocreomycetidae</taxon>
        <taxon>Hypocreales</taxon>
        <taxon>Hypocreaceae</taxon>
        <taxon>Trichoderma</taxon>
    </lineage>
</organism>
<name>A0A024S6L0_HYPJR</name>
<feature type="region of interest" description="Disordered" evidence="3">
    <location>
        <begin position="1"/>
        <end position="46"/>
    </location>
</feature>
<keyword evidence="2" id="KW-0539">Nucleus</keyword>